<dbReference type="eggNOG" id="ENOG5032KI7">
    <property type="taxonomic scope" value="Bacteria"/>
</dbReference>
<evidence type="ECO:0000313" key="3">
    <source>
        <dbReference type="EMBL" id="ADP71411.1"/>
    </source>
</evidence>
<organism evidence="3 4">
    <name type="scientific">Rhodomicrobium vannielii (strain ATCC 17100 / DSM 162 / LMG 4299 / NCIMB 10020 / ATH 3.1.1)</name>
    <dbReference type="NCBI Taxonomy" id="648757"/>
    <lineage>
        <taxon>Bacteria</taxon>
        <taxon>Pseudomonadati</taxon>
        <taxon>Pseudomonadota</taxon>
        <taxon>Alphaproteobacteria</taxon>
        <taxon>Hyphomicrobiales</taxon>
        <taxon>Hyphomicrobiaceae</taxon>
        <taxon>Rhodomicrobium</taxon>
    </lineage>
</organism>
<reference evidence="4" key="1">
    <citation type="journal article" date="2011" name="J. Bacteriol.">
        <title>Genome sequences of eight morphologically diverse alphaproteobacteria.</title>
        <authorList>
            <consortium name="US DOE Joint Genome Institute"/>
            <person name="Brown P.J."/>
            <person name="Kysela D.T."/>
            <person name="Buechlein A."/>
            <person name="Hemmerich C."/>
            <person name="Brun Y.V."/>
        </authorList>
    </citation>
    <scope>NUCLEOTIDE SEQUENCE [LARGE SCALE GENOMIC DNA]</scope>
    <source>
        <strain evidence="4">ATCC 17100 / ATH 3.1.1 / DSM 162 / LMG 4299</strain>
    </source>
</reference>
<dbReference type="KEGG" id="rva:Rvan_2186"/>
<evidence type="ECO:0000313" key="4">
    <source>
        <dbReference type="Proteomes" id="UP000001399"/>
    </source>
</evidence>
<dbReference type="Proteomes" id="UP000001399">
    <property type="component" value="Chromosome"/>
</dbReference>
<dbReference type="EMBL" id="CP002292">
    <property type="protein sequence ID" value="ADP71411.1"/>
    <property type="molecule type" value="Genomic_DNA"/>
</dbReference>
<name>E3I2Q2_RHOVT</name>
<dbReference type="HOGENOM" id="CLU_108044_1_0_5"/>
<sequence length="200" mass="21276">MRVSLFRICLSVACLTAFVASASAQSKAPPAPTKPPAQTGQAKMAIDTLEIVILIKSTIMALQHANQTGNYSVLRDLGSPVFRERFDQAQLTAIFANLRNRGVSLNPALVLAPNLVRQPELTPQNQLHLVGDFPTKPLQIQYDLLFLKIGGVWRIEGIMVDAVAPPAAVVANPEAAPSKASEPAKPASPAAKATPTRPAN</sequence>
<keyword evidence="4" id="KW-1185">Reference proteome</keyword>
<feature type="chain" id="PRO_5003172146" description="DUF4864 domain-containing protein" evidence="2">
    <location>
        <begin position="25"/>
        <end position="200"/>
    </location>
</feature>
<dbReference type="STRING" id="648757.Rvan_2186"/>
<keyword evidence="2" id="KW-0732">Signal</keyword>
<evidence type="ECO:0008006" key="5">
    <source>
        <dbReference type="Google" id="ProtNLM"/>
    </source>
</evidence>
<feature type="signal peptide" evidence="2">
    <location>
        <begin position="1"/>
        <end position="24"/>
    </location>
</feature>
<feature type="region of interest" description="Disordered" evidence="1">
    <location>
        <begin position="172"/>
        <end position="200"/>
    </location>
</feature>
<accession>E3I2Q2</accession>
<protein>
    <recommendedName>
        <fullName evidence="5">DUF4864 domain-containing protein</fullName>
    </recommendedName>
</protein>
<proteinExistence type="predicted"/>
<evidence type="ECO:0000256" key="2">
    <source>
        <dbReference type="SAM" id="SignalP"/>
    </source>
</evidence>
<gene>
    <name evidence="3" type="ordered locus">Rvan_2186</name>
</gene>
<evidence type="ECO:0000256" key="1">
    <source>
        <dbReference type="SAM" id="MobiDB-lite"/>
    </source>
</evidence>
<dbReference type="AlphaFoldDB" id="E3I2Q2"/>